<accession>G4TDZ8</accession>
<keyword evidence="1" id="KW-1133">Transmembrane helix</keyword>
<comment type="caution">
    <text evidence="3">The sequence shown here is derived from an EMBL/GenBank/DDBJ whole genome shotgun (WGS) entry which is preliminary data.</text>
</comment>
<reference evidence="3 4" key="1">
    <citation type="journal article" date="2011" name="PLoS Pathog.">
        <title>Endophytic Life Strategies Decoded by Genome and Transcriptome Analyses of the Mutualistic Root Symbiont Piriformospora indica.</title>
        <authorList>
            <person name="Zuccaro A."/>
            <person name="Lahrmann U."/>
            <person name="Guldener U."/>
            <person name="Langen G."/>
            <person name="Pfiffi S."/>
            <person name="Biedenkopf D."/>
            <person name="Wong P."/>
            <person name="Samans B."/>
            <person name="Grimm C."/>
            <person name="Basiewicz M."/>
            <person name="Murat C."/>
            <person name="Martin F."/>
            <person name="Kogel K.H."/>
        </authorList>
    </citation>
    <scope>NUCLEOTIDE SEQUENCE [LARGE SCALE GENOMIC DNA]</scope>
    <source>
        <strain evidence="3 4">DSM 11827</strain>
    </source>
</reference>
<gene>
    <name evidence="3" type="ORF">PIIN_03474</name>
</gene>
<dbReference type="EMBL" id="CAFZ01000057">
    <property type="protein sequence ID" value="CCA69535.1"/>
    <property type="molecule type" value="Genomic_DNA"/>
</dbReference>
<dbReference type="STRING" id="1109443.G4TDZ8"/>
<dbReference type="OMA" id="FGTCEPC"/>
<keyword evidence="4" id="KW-1185">Reference proteome</keyword>
<keyword evidence="2" id="KW-0732">Signal</keyword>
<dbReference type="eggNOG" id="ENOG502S9D0">
    <property type="taxonomic scope" value="Eukaryota"/>
</dbReference>
<dbReference type="InParanoid" id="G4TDZ8"/>
<dbReference type="AlphaFoldDB" id="G4TDZ8"/>
<evidence type="ECO:0000256" key="1">
    <source>
        <dbReference type="SAM" id="Phobius"/>
    </source>
</evidence>
<feature type="chain" id="PRO_5003468397" evidence="2">
    <location>
        <begin position="22"/>
        <end position="149"/>
    </location>
</feature>
<dbReference type="OrthoDB" id="2525787at2759"/>
<feature type="signal peptide" evidence="2">
    <location>
        <begin position="1"/>
        <end position="21"/>
    </location>
</feature>
<evidence type="ECO:0000313" key="3">
    <source>
        <dbReference type="EMBL" id="CCA69535.1"/>
    </source>
</evidence>
<proteinExistence type="predicted"/>
<dbReference type="Proteomes" id="UP000007148">
    <property type="component" value="Unassembled WGS sequence"/>
</dbReference>
<keyword evidence="1" id="KW-0472">Membrane</keyword>
<evidence type="ECO:0000256" key="2">
    <source>
        <dbReference type="SAM" id="SignalP"/>
    </source>
</evidence>
<keyword evidence="1" id="KW-0812">Transmembrane</keyword>
<dbReference type="HOGENOM" id="CLU_117948_0_0_1"/>
<sequence>MIPSLWFILLLSCFSSRIVVAFSSANDSHLVADNWSCHPFGLCEACPEDSLHEPFCQPFGNRRLVHCLQSEEENDRVQHGGVHPVIGEIPAWEACGRIVSQEMADFWEFVLCNALIASLSLFVLYNRSRAVASRRRKALAARIGVQRPW</sequence>
<protein>
    <submittedName>
        <fullName evidence="3">Uncharacterized protein</fullName>
    </submittedName>
</protein>
<evidence type="ECO:0000313" key="4">
    <source>
        <dbReference type="Proteomes" id="UP000007148"/>
    </source>
</evidence>
<organism evidence="3 4">
    <name type="scientific">Serendipita indica (strain DSM 11827)</name>
    <name type="common">Root endophyte fungus</name>
    <name type="synonym">Piriformospora indica</name>
    <dbReference type="NCBI Taxonomy" id="1109443"/>
    <lineage>
        <taxon>Eukaryota</taxon>
        <taxon>Fungi</taxon>
        <taxon>Dikarya</taxon>
        <taxon>Basidiomycota</taxon>
        <taxon>Agaricomycotina</taxon>
        <taxon>Agaricomycetes</taxon>
        <taxon>Sebacinales</taxon>
        <taxon>Serendipitaceae</taxon>
        <taxon>Serendipita</taxon>
    </lineage>
</organism>
<feature type="transmembrane region" description="Helical" evidence="1">
    <location>
        <begin position="106"/>
        <end position="126"/>
    </location>
</feature>
<name>G4TDZ8_SERID</name>